<organism evidence="2 3">
    <name type="scientific">Mycoplasmopsis ciconiae</name>
    <dbReference type="NCBI Taxonomy" id="561067"/>
    <lineage>
        <taxon>Bacteria</taxon>
        <taxon>Bacillati</taxon>
        <taxon>Mycoplasmatota</taxon>
        <taxon>Mycoplasmoidales</taxon>
        <taxon>Metamycoplasmataceae</taxon>
        <taxon>Mycoplasmopsis</taxon>
    </lineage>
</organism>
<name>A0ABU7MKN5_9BACT</name>
<reference evidence="2" key="1">
    <citation type="submission" date="2024-01" db="EMBL/GenBank/DDBJ databases">
        <title>Genome sequence of Mycoplasma ciconiae type strain DSM 25251.</title>
        <authorList>
            <person name="Spergser J."/>
        </authorList>
    </citation>
    <scope>NUCLEOTIDE SEQUENCE [LARGE SCALE GENOMIC DNA]</scope>
    <source>
        <strain evidence="2">DSM 25251</strain>
    </source>
</reference>
<feature type="chain" id="PRO_5046001900" evidence="1">
    <location>
        <begin position="30"/>
        <end position="671"/>
    </location>
</feature>
<dbReference type="RefSeq" id="WP_330500511.1">
    <property type="nucleotide sequence ID" value="NZ_JAZDWZ010000002.1"/>
</dbReference>
<feature type="signal peptide" evidence="1">
    <location>
        <begin position="1"/>
        <end position="29"/>
    </location>
</feature>
<sequence>MKKKNIFTLLSSMALIGAAAPFVSVSSIASDNDAGKYFEKLKTVPQFSSTQFFKTRQELLDYIEKFKDFLNIDYSKTNFSEAVNINYDRNVKQFSNPYWVFRRFAEYEKDRDKNLYRPDGTHSYEGRYSTDFPDWYWNYESAVYWEGSQYKYATNIKKLIEDAVTYTKNLFSLNWGNWEAVKSIATSKNSPTPLVGWMRYHLSKSDEDFVKKNYIATIQVMLNDIIWDNSYQGLRYGLNYDLVSRSSRRARSTNSSRATNKQSIYHIDLPEGNAKWSIERYIQQDPRAKLFRFVSQVNAFSKYIYDAGLNLHNDIEKNANTGANVRFNASANSYNQANLNYNPALLGYNNDIFKSPVLWLSDQQDRDAILSKFKSISNFSAPFNDSDSNQPFLGAKFSEFYEKFLNQNRNFKTTSSSFANYDYNFIFRENQQGINSALDTLMGQNENNIINLIDWAQSELPQKLNSGIEKLNQVRNYIQKLNNFANEIKSRNNPFTGANANRDAFAQIYINLKNRLVKYYDNFFDKLINEGSYSEDTSEITRKTDEFFKTFEIFKKSEEVLTNAALYLNQARYKGIVWSRISFMESSQGKDVSKATDYDQALLNKVIEVLNKINKIDPENPKDASSYGIEVEFFTKEFFDGTINVLKKALETIKARGDKPGGFAKGKENVE</sequence>
<evidence type="ECO:0000256" key="1">
    <source>
        <dbReference type="SAM" id="SignalP"/>
    </source>
</evidence>
<comment type="caution">
    <text evidence="2">The sequence shown here is derived from an EMBL/GenBank/DDBJ whole genome shotgun (WGS) entry which is preliminary data.</text>
</comment>
<evidence type="ECO:0000313" key="3">
    <source>
        <dbReference type="Proteomes" id="UP001344817"/>
    </source>
</evidence>
<keyword evidence="1" id="KW-0732">Signal</keyword>
<accession>A0ABU7MKN5</accession>
<keyword evidence="3" id="KW-1185">Reference proteome</keyword>
<protein>
    <submittedName>
        <fullName evidence="2">Uncharacterized protein</fullName>
    </submittedName>
</protein>
<dbReference type="EMBL" id="JAZDWZ010000002">
    <property type="protein sequence ID" value="MEE3928097.1"/>
    <property type="molecule type" value="Genomic_DNA"/>
</dbReference>
<evidence type="ECO:0000313" key="2">
    <source>
        <dbReference type="EMBL" id="MEE3928097.1"/>
    </source>
</evidence>
<gene>
    <name evidence="2" type="ORF">V2E24_00705</name>
</gene>
<dbReference type="Proteomes" id="UP001344817">
    <property type="component" value="Unassembled WGS sequence"/>
</dbReference>
<proteinExistence type="predicted"/>